<name>A0A2P2N9H5_RHIMU</name>
<sequence>MLTEIKHYCSCMILLDIGAQVQYITVDVMLSNLRATSWGQNVF</sequence>
<dbReference type="AlphaFoldDB" id="A0A2P2N9H5"/>
<organism evidence="1">
    <name type="scientific">Rhizophora mucronata</name>
    <name type="common">Asiatic mangrove</name>
    <dbReference type="NCBI Taxonomy" id="61149"/>
    <lineage>
        <taxon>Eukaryota</taxon>
        <taxon>Viridiplantae</taxon>
        <taxon>Streptophyta</taxon>
        <taxon>Embryophyta</taxon>
        <taxon>Tracheophyta</taxon>
        <taxon>Spermatophyta</taxon>
        <taxon>Magnoliopsida</taxon>
        <taxon>eudicotyledons</taxon>
        <taxon>Gunneridae</taxon>
        <taxon>Pentapetalae</taxon>
        <taxon>rosids</taxon>
        <taxon>fabids</taxon>
        <taxon>Malpighiales</taxon>
        <taxon>Rhizophoraceae</taxon>
        <taxon>Rhizophora</taxon>
    </lineage>
</organism>
<evidence type="ECO:0000313" key="1">
    <source>
        <dbReference type="EMBL" id="MBX39119.1"/>
    </source>
</evidence>
<accession>A0A2P2N9H5</accession>
<dbReference type="EMBL" id="GGEC01058635">
    <property type="protein sequence ID" value="MBX39119.1"/>
    <property type="molecule type" value="Transcribed_RNA"/>
</dbReference>
<reference evidence="1" key="1">
    <citation type="submission" date="2018-02" db="EMBL/GenBank/DDBJ databases">
        <title>Rhizophora mucronata_Transcriptome.</title>
        <authorList>
            <person name="Meera S.P."/>
            <person name="Sreeshan A."/>
            <person name="Augustine A."/>
        </authorList>
    </citation>
    <scope>NUCLEOTIDE SEQUENCE</scope>
    <source>
        <tissue evidence="1">Leaf</tissue>
    </source>
</reference>
<proteinExistence type="predicted"/>
<protein>
    <submittedName>
        <fullName evidence="1">Uncharacterized protein</fullName>
    </submittedName>
</protein>